<evidence type="ECO:0000256" key="1">
    <source>
        <dbReference type="PIRSR" id="PIRSR005962-1"/>
    </source>
</evidence>
<keyword evidence="4" id="KW-1185">Reference proteome</keyword>
<feature type="binding site" evidence="1">
    <location>
        <position position="161"/>
    </location>
    <ligand>
        <name>Mn(2+)</name>
        <dbReference type="ChEBI" id="CHEBI:29035"/>
        <label>2</label>
    </ligand>
</feature>
<evidence type="ECO:0000313" key="3">
    <source>
        <dbReference type="EMBL" id="MBB5788205.1"/>
    </source>
</evidence>
<dbReference type="AlphaFoldDB" id="A0A7W9GQK0"/>
<feature type="binding site" evidence="1">
    <location>
        <position position="104"/>
    </location>
    <ligand>
        <name>Mn(2+)</name>
        <dbReference type="ChEBI" id="CHEBI:29035"/>
        <label>2</label>
    </ligand>
</feature>
<dbReference type="RefSeq" id="WP_221440964.1">
    <property type="nucleotide sequence ID" value="NZ_JACHMM010000001.1"/>
</dbReference>
<feature type="binding site" evidence="1">
    <location>
        <position position="102"/>
    </location>
    <ligand>
        <name>Mn(2+)</name>
        <dbReference type="ChEBI" id="CHEBI:29035"/>
        <label>2</label>
    </ligand>
</feature>
<dbReference type="EC" id="3.5.1.-" evidence="3"/>
<dbReference type="Pfam" id="PF07687">
    <property type="entry name" value="M20_dimer"/>
    <property type="match status" value="1"/>
</dbReference>
<comment type="caution">
    <text evidence="3">The sequence shown here is derived from an EMBL/GenBank/DDBJ whole genome shotgun (WGS) entry which is preliminary data.</text>
</comment>
<dbReference type="InterPro" id="IPR011650">
    <property type="entry name" value="Peptidase_M20_dimer"/>
</dbReference>
<dbReference type="PIRSF" id="PIRSF005962">
    <property type="entry name" value="Pept_M20D_amidohydro"/>
    <property type="match status" value="1"/>
</dbReference>
<dbReference type="Gene3D" id="3.40.630.10">
    <property type="entry name" value="Zn peptidases"/>
    <property type="match status" value="1"/>
</dbReference>
<dbReference type="PANTHER" id="PTHR11014:SF63">
    <property type="entry name" value="METALLOPEPTIDASE, PUTATIVE (AFU_ORTHOLOGUE AFUA_6G09600)-RELATED"/>
    <property type="match status" value="1"/>
</dbReference>
<keyword evidence="3" id="KW-0378">Hydrolase</keyword>
<dbReference type="Pfam" id="PF01546">
    <property type="entry name" value="Peptidase_M20"/>
    <property type="match status" value="1"/>
</dbReference>
<accession>A0A7W9GQK0</accession>
<feature type="binding site" evidence="1">
    <location>
        <position position="137"/>
    </location>
    <ligand>
        <name>Mn(2+)</name>
        <dbReference type="ChEBI" id="CHEBI:29035"/>
        <label>2</label>
    </ligand>
</feature>
<dbReference type="Gene3D" id="3.30.70.360">
    <property type="match status" value="1"/>
</dbReference>
<protein>
    <submittedName>
        <fullName evidence="3">Amidohydrolase</fullName>
        <ecNumber evidence="3">3.5.1.-</ecNumber>
    </submittedName>
</protein>
<dbReference type="InterPro" id="IPR036264">
    <property type="entry name" value="Bact_exopeptidase_dim_dom"/>
</dbReference>
<name>A0A7W9GQK0_9ACTN</name>
<dbReference type="Proteomes" id="UP000542813">
    <property type="component" value="Unassembled WGS sequence"/>
</dbReference>
<proteinExistence type="predicted"/>
<dbReference type="NCBIfam" id="TIGR01891">
    <property type="entry name" value="amidohydrolases"/>
    <property type="match status" value="1"/>
</dbReference>
<keyword evidence="1" id="KW-0464">Manganese</keyword>
<gene>
    <name evidence="3" type="ORF">HD601_002780</name>
</gene>
<dbReference type="GO" id="GO:0016787">
    <property type="term" value="F:hydrolase activity"/>
    <property type="evidence" value="ECO:0007669"/>
    <property type="project" value="UniProtKB-KW"/>
</dbReference>
<reference evidence="3 4" key="1">
    <citation type="submission" date="2020-08" db="EMBL/GenBank/DDBJ databases">
        <title>Sequencing the genomes of 1000 actinobacteria strains.</title>
        <authorList>
            <person name="Klenk H.-P."/>
        </authorList>
    </citation>
    <scope>NUCLEOTIDE SEQUENCE [LARGE SCALE GENOMIC DNA]</scope>
    <source>
        <strain evidence="3 4">DSM 102122</strain>
    </source>
</reference>
<evidence type="ECO:0000259" key="2">
    <source>
        <dbReference type="Pfam" id="PF07687"/>
    </source>
</evidence>
<organism evidence="3 4">
    <name type="scientific">Jiangella mangrovi</name>
    <dbReference type="NCBI Taxonomy" id="1524084"/>
    <lineage>
        <taxon>Bacteria</taxon>
        <taxon>Bacillati</taxon>
        <taxon>Actinomycetota</taxon>
        <taxon>Actinomycetes</taxon>
        <taxon>Jiangellales</taxon>
        <taxon>Jiangellaceae</taxon>
        <taxon>Jiangella</taxon>
    </lineage>
</organism>
<feature type="domain" description="Peptidase M20 dimerisation" evidence="2">
    <location>
        <begin position="185"/>
        <end position="280"/>
    </location>
</feature>
<evidence type="ECO:0000313" key="4">
    <source>
        <dbReference type="Proteomes" id="UP000542813"/>
    </source>
</evidence>
<dbReference type="PANTHER" id="PTHR11014">
    <property type="entry name" value="PEPTIDASE M20 FAMILY MEMBER"/>
    <property type="match status" value="1"/>
</dbReference>
<dbReference type="SUPFAM" id="SSF53187">
    <property type="entry name" value="Zn-dependent exopeptidases"/>
    <property type="match status" value="1"/>
</dbReference>
<dbReference type="GO" id="GO:0046872">
    <property type="term" value="F:metal ion binding"/>
    <property type="evidence" value="ECO:0007669"/>
    <property type="project" value="UniProtKB-KW"/>
</dbReference>
<feature type="binding site" evidence="1">
    <location>
        <position position="360"/>
    </location>
    <ligand>
        <name>Mn(2+)</name>
        <dbReference type="ChEBI" id="CHEBI:29035"/>
        <label>2</label>
    </ligand>
</feature>
<dbReference type="SUPFAM" id="SSF55031">
    <property type="entry name" value="Bacterial exopeptidase dimerisation domain"/>
    <property type="match status" value="1"/>
</dbReference>
<dbReference type="EMBL" id="JACHMM010000001">
    <property type="protein sequence ID" value="MBB5788205.1"/>
    <property type="molecule type" value="Genomic_DNA"/>
</dbReference>
<sequence length="390" mass="41465">MTYDWLASWLDLHTDELTALRRMLHARPELGLNEHQTTDLLVRQLRMSGLEPRVLPRGTGVVVDIGTGSRTVALRADIDALPLPDLKDVPYRSTVDGVCHACGHDAHTVMALGAAMALAKVPQLPGRVRVIFQPGEEIMAGAREVIAAGALEGIERAFALHCDPRLPVGQIGMRSGPITAACDLVEVRVSGPGGHTARPQLTVDTIDTISRIAVDAPAILARQIDVRAGFSLVWGSVQAGGPPNAIPSEGVLRGTVRVLDHAAWADAEKYVRAVVRDIAHPSGARVEIDYERGVPPVVNDEATVALMRQAVATELGPHAVAGTETSMGGEDFAWYGEHVPLALARIGVHGSALPKMGDLHQGDFDIDEKALAYGVRVFVSTALTALASSR</sequence>
<dbReference type="InterPro" id="IPR002933">
    <property type="entry name" value="Peptidase_M20"/>
</dbReference>
<keyword evidence="1" id="KW-0479">Metal-binding</keyword>
<comment type="cofactor">
    <cofactor evidence="1">
        <name>Mn(2+)</name>
        <dbReference type="ChEBI" id="CHEBI:29035"/>
    </cofactor>
    <text evidence="1">The Mn(2+) ion enhances activity.</text>
</comment>
<dbReference type="InterPro" id="IPR017439">
    <property type="entry name" value="Amidohydrolase"/>
</dbReference>